<feature type="transmembrane region" description="Helical" evidence="12">
    <location>
        <begin position="217"/>
        <end position="237"/>
    </location>
</feature>
<keyword evidence="4" id="KW-0479">Metal-binding</keyword>
<feature type="transmembrane region" description="Helical" evidence="12">
    <location>
        <begin position="160"/>
        <end position="178"/>
    </location>
</feature>
<feature type="transmembrane region" description="Helical" evidence="12">
    <location>
        <begin position="184"/>
        <end position="205"/>
    </location>
</feature>
<keyword evidence="3 12" id="KW-0812">Transmembrane</keyword>
<evidence type="ECO:0000256" key="6">
    <source>
        <dbReference type="ARBA" id="ARBA00023002"/>
    </source>
</evidence>
<evidence type="ECO:0000256" key="11">
    <source>
        <dbReference type="ARBA" id="ARBA00023444"/>
    </source>
</evidence>
<keyword evidence="8" id="KW-0350">Heme biosynthesis</keyword>
<dbReference type="PANTHER" id="PTHR35457:SF1">
    <property type="entry name" value="HEME A SYNTHASE"/>
    <property type="match status" value="1"/>
</dbReference>
<name>A0ABW8JYY3_9GAMM</name>
<keyword evidence="6" id="KW-0560">Oxidoreductase</keyword>
<feature type="transmembrane region" description="Helical" evidence="12">
    <location>
        <begin position="130"/>
        <end position="148"/>
    </location>
</feature>
<evidence type="ECO:0000256" key="2">
    <source>
        <dbReference type="ARBA" id="ARBA00022475"/>
    </source>
</evidence>
<feature type="transmembrane region" description="Helical" evidence="12">
    <location>
        <begin position="12"/>
        <end position="32"/>
    </location>
</feature>
<protein>
    <submittedName>
        <fullName evidence="13">COX15/CtaA family protein</fullName>
    </submittedName>
</protein>
<evidence type="ECO:0000313" key="13">
    <source>
        <dbReference type="EMBL" id="MFK2915868.1"/>
    </source>
</evidence>
<evidence type="ECO:0000256" key="10">
    <source>
        <dbReference type="ARBA" id="ARBA00023157"/>
    </source>
</evidence>
<comment type="pathway">
    <text evidence="11">Porphyrin-containing compound metabolism.</text>
</comment>
<feature type="transmembrane region" description="Helical" evidence="12">
    <location>
        <begin position="351"/>
        <end position="371"/>
    </location>
</feature>
<feature type="transmembrane region" description="Helical" evidence="12">
    <location>
        <begin position="324"/>
        <end position="345"/>
    </location>
</feature>
<keyword evidence="14" id="KW-1185">Reference proteome</keyword>
<feature type="transmembrane region" description="Helical" evidence="12">
    <location>
        <begin position="293"/>
        <end position="312"/>
    </location>
</feature>
<evidence type="ECO:0000256" key="3">
    <source>
        <dbReference type="ARBA" id="ARBA00022692"/>
    </source>
</evidence>
<evidence type="ECO:0000256" key="4">
    <source>
        <dbReference type="ARBA" id="ARBA00022723"/>
    </source>
</evidence>
<comment type="caution">
    <text evidence="13">The sequence shown here is derived from an EMBL/GenBank/DDBJ whole genome shotgun (WGS) entry which is preliminary data.</text>
</comment>
<feature type="transmembrane region" description="Helical" evidence="12">
    <location>
        <begin position="80"/>
        <end position="98"/>
    </location>
</feature>
<gene>
    <name evidence="13" type="ORF">ISS97_01220</name>
</gene>
<keyword evidence="5 12" id="KW-1133">Transmembrane helix</keyword>
<feature type="transmembrane region" description="Helical" evidence="12">
    <location>
        <begin position="105"/>
        <end position="124"/>
    </location>
</feature>
<keyword evidence="9 12" id="KW-0472">Membrane</keyword>
<dbReference type="Proteomes" id="UP001620408">
    <property type="component" value="Unassembled WGS sequence"/>
</dbReference>
<dbReference type="InterPro" id="IPR050450">
    <property type="entry name" value="COX15/CtaA_HemeA_synthase"/>
</dbReference>
<accession>A0ABW8JYY3</accession>
<dbReference type="EMBL" id="JADIKD010000005">
    <property type="protein sequence ID" value="MFK2915868.1"/>
    <property type="molecule type" value="Genomic_DNA"/>
</dbReference>
<organism evidence="13 14">
    <name type="scientific">Dyella koreensis</name>
    <dbReference type="NCBI Taxonomy" id="311235"/>
    <lineage>
        <taxon>Bacteria</taxon>
        <taxon>Pseudomonadati</taxon>
        <taxon>Pseudomonadota</taxon>
        <taxon>Gammaproteobacteria</taxon>
        <taxon>Lysobacterales</taxon>
        <taxon>Rhodanobacteraceae</taxon>
        <taxon>Dyella</taxon>
    </lineage>
</organism>
<keyword evidence="2" id="KW-1003">Cell membrane</keyword>
<dbReference type="InterPro" id="IPR003780">
    <property type="entry name" value="COX15/CtaA_fam"/>
</dbReference>
<proteinExistence type="predicted"/>
<comment type="subcellular location">
    <subcellularLocation>
        <location evidence="1">Membrane</location>
        <topology evidence="1">Multi-pass membrane protein</topology>
    </subcellularLocation>
</comment>
<dbReference type="Pfam" id="PF02628">
    <property type="entry name" value="COX15-CtaA"/>
    <property type="match status" value="2"/>
</dbReference>
<dbReference type="PANTHER" id="PTHR35457">
    <property type="entry name" value="HEME A SYNTHASE"/>
    <property type="match status" value="1"/>
</dbReference>
<evidence type="ECO:0000256" key="7">
    <source>
        <dbReference type="ARBA" id="ARBA00023004"/>
    </source>
</evidence>
<evidence type="ECO:0000256" key="5">
    <source>
        <dbReference type="ARBA" id="ARBA00022989"/>
    </source>
</evidence>
<reference evidence="13 14" key="1">
    <citation type="submission" date="2020-10" db="EMBL/GenBank/DDBJ databases">
        <title>Phylogeny of dyella-like bacteria.</title>
        <authorList>
            <person name="Fu J."/>
        </authorList>
    </citation>
    <scope>NUCLEOTIDE SEQUENCE [LARGE SCALE GENOMIC DNA]</scope>
    <source>
        <strain evidence="13 14">BB4</strain>
    </source>
</reference>
<evidence type="ECO:0000256" key="9">
    <source>
        <dbReference type="ARBA" id="ARBA00023136"/>
    </source>
</evidence>
<dbReference type="RefSeq" id="WP_379987457.1">
    <property type="nucleotide sequence ID" value="NZ_JADIKD010000005.1"/>
</dbReference>
<keyword evidence="10" id="KW-1015">Disulfide bond</keyword>
<evidence type="ECO:0000313" key="14">
    <source>
        <dbReference type="Proteomes" id="UP001620408"/>
    </source>
</evidence>
<evidence type="ECO:0000256" key="1">
    <source>
        <dbReference type="ARBA" id="ARBA00004141"/>
    </source>
</evidence>
<evidence type="ECO:0000256" key="8">
    <source>
        <dbReference type="ARBA" id="ARBA00023133"/>
    </source>
</evidence>
<sequence>MSSRSLKILRGLALLAAVFAFGVVMFGAFVRLSNAGLSCPDWPTCYGKVSWPEHQHEIAQANEAFPDRPFETHKAWREQVHRFLAGTLGVLVLALALIASWRRPWARYAVILGAIFAAGGISFYMHGEHLWSSVLSAFAIGLPLLAAIGLDRPGAWRISVLALAVIIFQAMLGMWTVTLLLKPIVVMGHLLGGITTFALLAYAALRFAGVGAHSDNYAALRHLVAIGIVLLIAQIALGGWTSANYAALACGTDFPKCLGQWMPPTDFKEGFVLWRGIGVNYEGGVLDMAARSAIQIAHRIGALVVFCYLAWLAHRASRRGLRGFGLAIAVMLVCQVLLGVSNVHFGLPLPVATLHNGVAALLLFVLLATLARTQRKPGDAMFQNLGRHV</sequence>
<keyword evidence="7" id="KW-0408">Iron</keyword>
<evidence type="ECO:0000256" key="12">
    <source>
        <dbReference type="SAM" id="Phobius"/>
    </source>
</evidence>